<evidence type="ECO:0000256" key="3">
    <source>
        <dbReference type="ARBA" id="ARBA00023125"/>
    </source>
</evidence>
<protein>
    <submittedName>
        <fullName evidence="6">LysR family malonate utilization transcriptional regulator</fullName>
    </submittedName>
</protein>
<dbReference type="Pfam" id="PF00126">
    <property type="entry name" value="HTH_1"/>
    <property type="match status" value="1"/>
</dbReference>
<dbReference type="Proteomes" id="UP000268033">
    <property type="component" value="Unassembled WGS sequence"/>
</dbReference>
<dbReference type="GO" id="GO:0032993">
    <property type="term" value="C:protein-DNA complex"/>
    <property type="evidence" value="ECO:0007669"/>
    <property type="project" value="TreeGrafter"/>
</dbReference>
<gene>
    <name evidence="6" type="ORF">EDC28_103402</name>
</gene>
<keyword evidence="3" id="KW-0238">DNA-binding</keyword>
<keyword evidence="2" id="KW-0805">Transcription regulation</keyword>
<evidence type="ECO:0000313" key="6">
    <source>
        <dbReference type="EMBL" id="ROQ28807.1"/>
    </source>
</evidence>
<evidence type="ECO:0000256" key="2">
    <source>
        <dbReference type="ARBA" id="ARBA00023015"/>
    </source>
</evidence>
<dbReference type="Gene3D" id="1.10.10.10">
    <property type="entry name" value="Winged helix-like DNA-binding domain superfamily/Winged helix DNA-binding domain"/>
    <property type="match status" value="1"/>
</dbReference>
<name>A0A3N1PPH3_9GAMM</name>
<dbReference type="AlphaFoldDB" id="A0A3N1PPH3"/>
<dbReference type="EMBL" id="RJUL01000003">
    <property type="protein sequence ID" value="ROQ28807.1"/>
    <property type="molecule type" value="Genomic_DNA"/>
</dbReference>
<dbReference type="STRING" id="584787.GCA_001247655_00021"/>
<comment type="similarity">
    <text evidence="1">Belongs to the LysR transcriptional regulatory family.</text>
</comment>
<evidence type="ECO:0000256" key="4">
    <source>
        <dbReference type="ARBA" id="ARBA00023163"/>
    </source>
</evidence>
<dbReference type="SUPFAM" id="SSF46785">
    <property type="entry name" value="Winged helix' DNA-binding domain"/>
    <property type="match status" value="1"/>
</dbReference>
<accession>A0A3N1PPH3</accession>
<feature type="domain" description="HTH lysR-type" evidence="5">
    <location>
        <begin position="25"/>
        <end position="82"/>
    </location>
</feature>
<reference evidence="6 7" key="1">
    <citation type="submission" date="2018-11" db="EMBL/GenBank/DDBJ databases">
        <title>Genomic Encyclopedia of Type Strains, Phase IV (KMG-IV): sequencing the most valuable type-strain genomes for metagenomic binning, comparative biology and taxonomic classification.</title>
        <authorList>
            <person name="Goeker M."/>
        </authorList>
    </citation>
    <scope>NUCLEOTIDE SEQUENCE [LARGE SCALE GENOMIC DNA]</scope>
    <source>
        <strain evidence="6 7">DSM 21945</strain>
    </source>
</reference>
<dbReference type="Pfam" id="PF03466">
    <property type="entry name" value="LysR_substrate"/>
    <property type="match status" value="1"/>
</dbReference>
<sequence>MAWQQIVKGPGNRPFFVGGAVDDGITLKKLDIFLTFMRAGTLAEAADQLGLSVVSVHRAIHSLEEALKCPLFRQEGRLLVPLPSAQVLAEQGQQVLASLDDAIKAVRETAGVYSNQFKLGALYSLTLGTVPQLIAGLKLRKGELNIELTLDSNTQLFAKLKALELDVILVALEPGFDDPEFITLPLYQDDICLAVPPDSPLQALPQTNLDNLNDATFVTLAKGFATSQDSYRAFNKAGMTPNVVMQVSDIFSLISMVSAGVGLALLPRRVEAVFENKIRLIPLTPECQVTQQISMVCLASRERDPRILSCIAECRSYARRIAPK</sequence>
<dbReference type="SUPFAM" id="SSF53850">
    <property type="entry name" value="Periplasmic binding protein-like II"/>
    <property type="match status" value="1"/>
</dbReference>
<organism evidence="6 7">
    <name type="scientific">Gallaecimonas pentaromativorans</name>
    <dbReference type="NCBI Taxonomy" id="584787"/>
    <lineage>
        <taxon>Bacteria</taxon>
        <taxon>Pseudomonadati</taxon>
        <taxon>Pseudomonadota</taxon>
        <taxon>Gammaproteobacteria</taxon>
        <taxon>Enterobacterales</taxon>
        <taxon>Gallaecimonadaceae</taxon>
        <taxon>Gallaecimonas</taxon>
    </lineage>
</organism>
<dbReference type="GO" id="GO:0003677">
    <property type="term" value="F:DNA binding"/>
    <property type="evidence" value="ECO:0007669"/>
    <property type="project" value="UniProtKB-KW"/>
</dbReference>
<keyword evidence="4" id="KW-0804">Transcription</keyword>
<proteinExistence type="inferred from homology"/>
<dbReference type="PANTHER" id="PTHR30346">
    <property type="entry name" value="TRANSCRIPTIONAL DUAL REGULATOR HCAR-RELATED"/>
    <property type="match status" value="1"/>
</dbReference>
<dbReference type="PANTHER" id="PTHR30346:SF0">
    <property type="entry name" value="HCA OPERON TRANSCRIPTIONAL ACTIVATOR HCAR"/>
    <property type="match status" value="1"/>
</dbReference>
<keyword evidence="7" id="KW-1185">Reference proteome</keyword>
<comment type="caution">
    <text evidence="6">The sequence shown here is derived from an EMBL/GenBank/DDBJ whole genome shotgun (WGS) entry which is preliminary data.</text>
</comment>
<evidence type="ECO:0000313" key="7">
    <source>
        <dbReference type="Proteomes" id="UP000268033"/>
    </source>
</evidence>
<dbReference type="InterPro" id="IPR036388">
    <property type="entry name" value="WH-like_DNA-bd_sf"/>
</dbReference>
<evidence type="ECO:0000259" key="5">
    <source>
        <dbReference type="PROSITE" id="PS50931"/>
    </source>
</evidence>
<dbReference type="GO" id="GO:0003700">
    <property type="term" value="F:DNA-binding transcription factor activity"/>
    <property type="evidence" value="ECO:0007669"/>
    <property type="project" value="InterPro"/>
</dbReference>
<dbReference type="InterPro" id="IPR005119">
    <property type="entry name" value="LysR_subst-bd"/>
</dbReference>
<dbReference type="Gene3D" id="3.40.190.290">
    <property type="match status" value="1"/>
</dbReference>
<dbReference type="InterPro" id="IPR000847">
    <property type="entry name" value="LysR_HTH_N"/>
</dbReference>
<dbReference type="InterPro" id="IPR036390">
    <property type="entry name" value="WH_DNA-bd_sf"/>
</dbReference>
<dbReference type="PROSITE" id="PS50931">
    <property type="entry name" value="HTH_LYSR"/>
    <property type="match status" value="1"/>
</dbReference>
<evidence type="ECO:0000256" key="1">
    <source>
        <dbReference type="ARBA" id="ARBA00009437"/>
    </source>
</evidence>